<sequence length="51" mass="5543">MASGPGAIGGIPLNALVDLSYFLVQPNKWMFIPRRMFPAMKAIVSATHRVA</sequence>
<dbReference type="RefSeq" id="WP_163960810.1">
    <property type="nucleotide sequence ID" value="NZ_JAAIVB010000012.1"/>
</dbReference>
<organism evidence="1 2">
    <name type="scientific">Noviherbaspirillum galbum</name>
    <dbReference type="NCBI Taxonomy" id="2709383"/>
    <lineage>
        <taxon>Bacteria</taxon>
        <taxon>Pseudomonadati</taxon>
        <taxon>Pseudomonadota</taxon>
        <taxon>Betaproteobacteria</taxon>
        <taxon>Burkholderiales</taxon>
        <taxon>Oxalobacteraceae</taxon>
        <taxon>Noviherbaspirillum</taxon>
    </lineage>
</organism>
<dbReference type="EMBL" id="JAAIVB010000012">
    <property type="protein sequence ID" value="NEX60315.1"/>
    <property type="molecule type" value="Genomic_DNA"/>
</dbReference>
<name>A0A6B3SLS2_9BURK</name>
<evidence type="ECO:0000313" key="2">
    <source>
        <dbReference type="Proteomes" id="UP000482155"/>
    </source>
</evidence>
<proteinExistence type="predicted"/>
<dbReference type="AlphaFoldDB" id="A0A6B3SLS2"/>
<protein>
    <submittedName>
        <fullName evidence="1">Uncharacterized protein</fullName>
    </submittedName>
</protein>
<gene>
    <name evidence="1" type="ORF">G3574_04415</name>
</gene>
<reference evidence="1 2" key="1">
    <citation type="submission" date="2020-02" db="EMBL/GenBank/DDBJ databases">
        <authorList>
            <person name="Kim M.K."/>
        </authorList>
    </citation>
    <scope>NUCLEOTIDE SEQUENCE [LARGE SCALE GENOMIC DNA]</scope>
    <source>
        <strain evidence="1 2">17J57-3</strain>
    </source>
</reference>
<comment type="caution">
    <text evidence="1">The sequence shown here is derived from an EMBL/GenBank/DDBJ whole genome shotgun (WGS) entry which is preliminary data.</text>
</comment>
<dbReference type="Proteomes" id="UP000482155">
    <property type="component" value="Unassembled WGS sequence"/>
</dbReference>
<keyword evidence="2" id="KW-1185">Reference proteome</keyword>
<evidence type="ECO:0000313" key="1">
    <source>
        <dbReference type="EMBL" id="NEX60315.1"/>
    </source>
</evidence>
<accession>A0A6B3SLS2</accession>